<feature type="transmembrane region" description="Helical" evidence="1">
    <location>
        <begin position="12"/>
        <end position="31"/>
    </location>
</feature>
<name>A0A420ZCN3_UNCK3</name>
<accession>A0A420ZCN3</accession>
<protein>
    <submittedName>
        <fullName evidence="2">Uncharacterized protein</fullName>
    </submittedName>
</protein>
<dbReference type="AlphaFoldDB" id="A0A420ZCN3"/>
<keyword evidence="1" id="KW-0472">Membrane</keyword>
<sequence>MLVKNNGFKAQSTLVGLVAVFIMILFYSQIYDTIEPMISEAVGITDPATGAILSILPLIVIVAIFLYLIYTIVPGGTTKR</sequence>
<dbReference type="EMBL" id="QMNG01000013">
    <property type="protein sequence ID" value="RLC37073.1"/>
    <property type="molecule type" value="Genomic_DNA"/>
</dbReference>
<evidence type="ECO:0000313" key="2">
    <source>
        <dbReference type="EMBL" id="RLC37073.1"/>
    </source>
</evidence>
<reference evidence="2 3" key="1">
    <citation type="submission" date="2018-06" db="EMBL/GenBank/DDBJ databases">
        <title>Extensive metabolic versatility and redundancy in microbially diverse, dynamic hydrothermal sediments.</title>
        <authorList>
            <person name="Dombrowski N."/>
            <person name="Teske A."/>
            <person name="Baker B.J."/>
        </authorList>
    </citation>
    <scope>NUCLEOTIDE SEQUENCE [LARGE SCALE GENOMIC DNA]</scope>
    <source>
        <strain evidence="2">B79_G16</strain>
    </source>
</reference>
<comment type="caution">
    <text evidence="2">The sequence shown here is derived from an EMBL/GenBank/DDBJ whole genome shotgun (WGS) entry which is preliminary data.</text>
</comment>
<keyword evidence="1" id="KW-1133">Transmembrane helix</keyword>
<gene>
    <name evidence="2" type="ORF">DRH29_03115</name>
</gene>
<keyword evidence="1" id="KW-0812">Transmembrane</keyword>
<dbReference type="Proteomes" id="UP000281261">
    <property type="component" value="Unassembled WGS sequence"/>
</dbReference>
<evidence type="ECO:0000313" key="3">
    <source>
        <dbReference type="Proteomes" id="UP000281261"/>
    </source>
</evidence>
<organism evidence="2 3">
    <name type="scientific">candidate division Kazan bacterium</name>
    <dbReference type="NCBI Taxonomy" id="2202143"/>
    <lineage>
        <taxon>Bacteria</taxon>
        <taxon>Bacteria division Kazan-3B-28</taxon>
    </lineage>
</organism>
<feature type="transmembrane region" description="Helical" evidence="1">
    <location>
        <begin position="51"/>
        <end position="73"/>
    </location>
</feature>
<proteinExistence type="predicted"/>
<evidence type="ECO:0000256" key="1">
    <source>
        <dbReference type="SAM" id="Phobius"/>
    </source>
</evidence>